<dbReference type="InterPro" id="IPR012318">
    <property type="entry name" value="HTH_CRP"/>
</dbReference>
<dbReference type="PANTHER" id="PTHR18964:SF149">
    <property type="entry name" value="BIFUNCTIONAL UDP-N-ACETYLGLUCOSAMINE 2-EPIMERASE_N-ACETYLMANNOSAMINE KINASE"/>
    <property type="match status" value="1"/>
</dbReference>
<evidence type="ECO:0000313" key="6">
    <source>
        <dbReference type="Proteomes" id="UP000621631"/>
    </source>
</evidence>
<dbReference type="Proteomes" id="UP000621631">
    <property type="component" value="Unassembled WGS sequence"/>
</dbReference>
<dbReference type="Gene3D" id="3.30.420.40">
    <property type="match status" value="2"/>
</dbReference>
<evidence type="ECO:0000259" key="4">
    <source>
        <dbReference type="SMART" id="SM00419"/>
    </source>
</evidence>
<comment type="function">
    <text evidence="1">Transcriptional repressor of xylose-utilizing enzymes.</text>
</comment>
<proteinExistence type="inferred from homology"/>
<reference evidence="5 6" key="1">
    <citation type="submission" date="2020-09" db="EMBL/GenBank/DDBJ databases">
        <title>Draft Genome Sequences of Oil-Oxidizing Bacteria Halomonas titanicae, Marinobacter lutaoensis, and Virgibacillus halodenitrificans Isolated from Highly Saline Environments.</title>
        <authorList>
            <person name="Grouzdev D.S."/>
            <person name="Sokolova D.S."/>
            <person name="Semenova E.M."/>
            <person name="Borzenkov I.A."/>
            <person name="Bidzhieva S.K."/>
            <person name="Poltaraus A.B."/>
            <person name="Nazina T.N."/>
        </authorList>
    </citation>
    <scope>NUCLEOTIDE SEQUENCE [LARGE SCALE GENOMIC DNA]</scope>
    <source>
        <strain evidence="5 6">VKM B-3472D</strain>
    </source>
</reference>
<comment type="similarity">
    <text evidence="2">Belongs to the ROK (NagC/XylR) family.</text>
</comment>
<evidence type="ECO:0000256" key="2">
    <source>
        <dbReference type="ARBA" id="ARBA00006479"/>
    </source>
</evidence>
<evidence type="ECO:0000313" key="5">
    <source>
        <dbReference type="EMBL" id="MBD1221340.1"/>
    </source>
</evidence>
<name>A0ABR7VHB9_VIRHA</name>
<evidence type="ECO:0000256" key="1">
    <source>
        <dbReference type="ARBA" id="ARBA00002486"/>
    </source>
</evidence>
<dbReference type="Gene3D" id="1.10.10.10">
    <property type="entry name" value="Winged helix-like DNA-binding domain superfamily/Winged helix DNA-binding domain"/>
    <property type="match status" value="1"/>
</dbReference>
<dbReference type="SUPFAM" id="SSF53067">
    <property type="entry name" value="Actin-like ATPase domain"/>
    <property type="match status" value="1"/>
</dbReference>
<dbReference type="EMBL" id="JACWEZ010000001">
    <property type="protein sequence ID" value="MBD1221340.1"/>
    <property type="molecule type" value="Genomic_DNA"/>
</dbReference>
<comment type="caution">
    <text evidence="5">The sequence shown here is derived from an EMBL/GenBank/DDBJ whole genome shotgun (WGS) entry which is preliminary data.</text>
</comment>
<dbReference type="InterPro" id="IPR000835">
    <property type="entry name" value="HTH_MarR-typ"/>
</dbReference>
<protein>
    <submittedName>
        <fullName evidence="5">ROK family transcriptional regulator</fullName>
    </submittedName>
</protein>
<dbReference type="SMART" id="SM00419">
    <property type="entry name" value="HTH_CRP"/>
    <property type="match status" value="1"/>
</dbReference>
<dbReference type="Pfam" id="PF12802">
    <property type="entry name" value="MarR_2"/>
    <property type="match status" value="1"/>
</dbReference>
<feature type="domain" description="HTH crp-type" evidence="4">
    <location>
        <begin position="19"/>
        <end position="75"/>
    </location>
</feature>
<gene>
    <name evidence="5" type="ORF">IC602_01800</name>
</gene>
<dbReference type="InterPro" id="IPR049874">
    <property type="entry name" value="ROK_cs"/>
</dbReference>
<accession>A0ABR7VHB9</accession>
<keyword evidence="3" id="KW-0859">Xylose metabolism</keyword>
<dbReference type="InterPro" id="IPR036390">
    <property type="entry name" value="WH_DNA-bd_sf"/>
</dbReference>
<dbReference type="RefSeq" id="WP_189776986.1">
    <property type="nucleotide sequence ID" value="NZ_JACWEZ010000001.1"/>
</dbReference>
<dbReference type="SUPFAM" id="SSF46785">
    <property type="entry name" value="Winged helix' DNA-binding domain"/>
    <property type="match status" value="1"/>
</dbReference>
<dbReference type="CDD" id="cd24076">
    <property type="entry name" value="ASKHA_ATPase_ROK_BsXylR-like"/>
    <property type="match status" value="1"/>
</dbReference>
<sequence length="390" mass="41657">MERGTFQFMKSVNRSLILNKIRINSPISRADIAKETQLTPPTVSSIVKELIEQDLVYESELGTSKGGRKPTMLLINREASYVIGIDVGPNSIKCVLADFLGEIKEYVTIRLTPPISGNEFIALLKETISNVLSSFALPDKIIGIGVAMHGVVNVATGTSLIAPNLGLKNIPIKEELEKEFNILVKVENDARVMALGESWFGKHGQPLSMLAVNLGSGVGAGFVLEGKLFHGAKDIAGEIGHMTIDINGEVCECGNKGCLQAFVSGPSIAKRAMKTVGSGASTAKEISSMEIYQMAKNGDTHMQRVLEETGEILGIGLTNLIHVINPQLIVLGGGVSNAKEYLLPKINETITERGLTPQAKQTKVVISDLGANATALGAVALILVEIFNPM</sequence>
<keyword evidence="3" id="KW-0119">Carbohydrate metabolism</keyword>
<dbReference type="InterPro" id="IPR000600">
    <property type="entry name" value="ROK"/>
</dbReference>
<organism evidence="5 6">
    <name type="scientific">Virgibacillus halodenitrificans</name>
    <name type="common">Bacillus halodenitrificans</name>
    <dbReference type="NCBI Taxonomy" id="1482"/>
    <lineage>
        <taxon>Bacteria</taxon>
        <taxon>Bacillati</taxon>
        <taxon>Bacillota</taxon>
        <taxon>Bacilli</taxon>
        <taxon>Bacillales</taxon>
        <taxon>Bacillaceae</taxon>
        <taxon>Virgibacillus</taxon>
    </lineage>
</organism>
<keyword evidence="6" id="KW-1185">Reference proteome</keyword>
<dbReference type="InterPro" id="IPR043129">
    <property type="entry name" value="ATPase_NBD"/>
</dbReference>
<dbReference type="PANTHER" id="PTHR18964">
    <property type="entry name" value="ROK (REPRESSOR, ORF, KINASE) FAMILY"/>
    <property type="match status" value="1"/>
</dbReference>
<dbReference type="InterPro" id="IPR036388">
    <property type="entry name" value="WH-like_DNA-bd_sf"/>
</dbReference>
<dbReference type="Pfam" id="PF00480">
    <property type="entry name" value="ROK"/>
    <property type="match status" value="1"/>
</dbReference>
<dbReference type="PROSITE" id="PS01125">
    <property type="entry name" value="ROK"/>
    <property type="match status" value="1"/>
</dbReference>
<evidence type="ECO:0000256" key="3">
    <source>
        <dbReference type="ARBA" id="ARBA00022629"/>
    </source>
</evidence>